<dbReference type="Proteomes" id="UP000608071">
    <property type="component" value="Unassembled WGS sequence"/>
</dbReference>
<evidence type="ECO:0000256" key="1">
    <source>
        <dbReference type="ARBA" id="ARBA00023015"/>
    </source>
</evidence>
<dbReference type="NCBIfam" id="NF033788">
    <property type="entry name" value="HTH_metalloreg"/>
    <property type="match status" value="1"/>
</dbReference>
<accession>A0ABR8T5M7</accession>
<dbReference type="PRINTS" id="PR00778">
    <property type="entry name" value="HTHARSR"/>
</dbReference>
<dbReference type="Pfam" id="PF01022">
    <property type="entry name" value="HTH_5"/>
    <property type="match status" value="1"/>
</dbReference>
<evidence type="ECO:0000313" key="5">
    <source>
        <dbReference type="EMBL" id="MBD7971078.1"/>
    </source>
</evidence>
<evidence type="ECO:0000256" key="2">
    <source>
        <dbReference type="ARBA" id="ARBA00023125"/>
    </source>
</evidence>
<comment type="caution">
    <text evidence="5">The sequence shown here is derived from an EMBL/GenBank/DDBJ whole genome shotgun (WGS) entry which is preliminary data.</text>
</comment>
<dbReference type="InterPro" id="IPR036390">
    <property type="entry name" value="WH_DNA-bd_sf"/>
</dbReference>
<sequence>MSEVLAASDLSLVADRLKLLGDKTRLTMLLLLKDREWCVCEFVDIFEMSQPAVSQHIRKLRSLDLVKESRRSQWIYYSLHVEDKPYIQAVLESLPGAQQILKDLNKRDLKSSCCVEK</sequence>
<reference evidence="5 6" key="1">
    <citation type="submission" date="2020-08" db="EMBL/GenBank/DDBJ databases">
        <title>A Genomic Blueprint of the Chicken Gut Microbiome.</title>
        <authorList>
            <person name="Gilroy R."/>
            <person name="Ravi A."/>
            <person name="Getino M."/>
            <person name="Pursley I."/>
            <person name="Horton D.L."/>
            <person name="Alikhan N.-F."/>
            <person name="Baker D."/>
            <person name="Gharbi K."/>
            <person name="Hall N."/>
            <person name="Watson M."/>
            <person name="Adriaenssens E.M."/>
            <person name="Foster-Nyarko E."/>
            <person name="Jarju S."/>
            <person name="Secka A."/>
            <person name="Antonio M."/>
            <person name="Oren A."/>
            <person name="Chaudhuri R."/>
            <person name="La Ragione R.M."/>
            <person name="Hildebrand F."/>
            <person name="Pallen M.J."/>
        </authorList>
    </citation>
    <scope>NUCLEOTIDE SEQUENCE [LARGE SCALE GENOMIC DNA]</scope>
    <source>
        <strain evidence="5 6">Sa2BVA9</strain>
    </source>
</reference>
<protein>
    <submittedName>
        <fullName evidence="5">Winged helix-turn-helix transcriptional regulator</fullName>
    </submittedName>
</protein>
<dbReference type="InterPro" id="IPR036388">
    <property type="entry name" value="WH-like_DNA-bd_sf"/>
</dbReference>
<evidence type="ECO:0000313" key="6">
    <source>
        <dbReference type="Proteomes" id="UP000608071"/>
    </source>
</evidence>
<organism evidence="5 6">
    <name type="scientific">Paenibacillus gallinarum</name>
    <dbReference type="NCBI Taxonomy" id="2762232"/>
    <lineage>
        <taxon>Bacteria</taxon>
        <taxon>Bacillati</taxon>
        <taxon>Bacillota</taxon>
        <taxon>Bacilli</taxon>
        <taxon>Bacillales</taxon>
        <taxon>Paenibacillaceae</taxon>
        <taxon>Paenibacillus</taxon>
    </lineage>
</organism>
<dbReference type="InterPro" id="IPR011991">
    <property type="entry name" value="ArsR-like_HTH"/>
</dbReference>
<keyword evidence="6" id="KW-1185">Reference proteome</keyword>
<feature type="domain" description="HTH arsR-type" evidence="4">
    <location>
        <begin position="5"/>
        <end position="102"/>
    </location>
</feature>
<proteinExistence type="predicted"/>
<dbReference type="RefSeq" id="WP_191804713.1">
    <property type="nucleotide sequence ID" value="NZ_JACSQL010000020.1"/>
</dbReference>
<dbReference type="PROSITE" id="PS50987">
    <property type="entry name" value="HTH_ARSR_2"/>
    <property type="match status" value="1"/>
</dbReference>
<dbReference type="PANTHER" id="PTHR33154">
    <property type="entry name" value="TRANSCRIPTIONAL REGULATOR, ARSR FAMILY"/>
    <property type="match status" value="1"/>
</dbReference>
<dbReference type="InterPro" id="IPR051081">
    <property type="entry name" value="HTH_MetalResp_TranReg"/>
</dbReference>
<keyword evidence="3" id="KW-0804">Transcription</keyword>
<keyword evidence="1" id="KW-0805">Transcription regulation</keyword>
<evidence type="ECO:0000256" key="3">
    <source>
        <dbReference type="ARBA" id="ARBA00023163"/>
    </source>
</evidence>
<dbReference type="EMBL" id="JACSQL010000020">
    <property type="protein sequence ID" value="MBD7971078.1"/>
    <property type="molecule type" value="Genomic_DNA"/>
</dbReference>
<evidence type="ECO:0000259" key="4">
    <source>
        <dbReference type="PROSITE" id="PS50987"/>
    </source>
</evidence>
<dbReference type="InterPro" id="IPR001845">
    <property type="entry name" value="HTH_ArsR_DNA-bd_dom"/>
</dbReference>
<dbReference type="PANTHER" id="PTHR33154:SF18">
    <property type="entry name" value="ARSENICAL RESISTANCE OPERON REPRESSOR"/>
    <property type="match status" value="1"/>
</dbReference>
<dbReference type="Gene3D" id="1.10.10.10">
    <property type="entry name" value="Winged helix-like DNA-binding domain superfamily/Winged helix DNA-binding domain"/>
    <property type="match status" value="1"/>
</dbReference>
<name>A0ABR8T5M7_9BACL</name>
<dbReference type="SUPFAM" id="SSF46785">
    <property type="entry name" value="Winged helix' DNA-binding domain"/>
    <property type="match status" value="1"/>
</dbReference>
<keyword evidence="2" id="KW-0238">DNA-binding</keyword>
<dbReference type="SMART" id="SM00418">
    <property type="entry name" value="HTH_ARSR"/>
    <property type="match status" value="1"/>
</dbReference>
<gene>
    <name evidence="5" type="ORF">H9647_23700</name>
</gene>
<dbReference type="CDD" id="cd00090">
    <property type="entry name" value="HTH_ARSR"/>
    <property type="match status" value="1"/>
</dbReference>